<dbReference type="Proteomes" id="UP000502823">
    <property type="component" value="Unassembled WGS sequence"/>
</dbReference>
<organism evidence="2 3">
    <name type="scientific">Coptotermes formosanus</name>
    <name type="common">Formosan subterranean termite</name>
    <dbReference type="NCBI Taxonomy" id="36987"/>
    <lineage>
        <taxon>Eukaryota</taxon>
        <taxon>Metazoa</taxon>
        <taxon>Ecdysozoa</taxon>
        <taxon>Arthropoda</taxon>
        <taxon>Hexapoda</taxon>
        <taxon>Insecta</taxon>
        <taxon>Pterygota</taxon>
        <taxon>Neoptera</taxon>
        <taxon>Polyneoptera</taxon>
        <taxon>Dictyoptera</taxon>
        <taxon>Blattodea</taxon>
        <taxon>Blattoidea</taxon>
        <taxon>Termitoidae</taxon>
        <taxon>Rhinotermitidae</taxon>
        <taxon>Coptotermes</taxon>
    </lineage>
</organism>
<gene>
    <name evidence="2" type="ORF">Cfor_01566</name>
</gene>
<dbReference type="AlphaFoldDB" id="A0A6L2PD45"/>
<evidence type="ECO:0000259" key="1">
    <source>
        <dbReference type="PROSITE" id="PS50003"/>
    </source>
</evidence>
<dbReference type="EMBL" id="BLKM01000211">
    <property type="protein sequence ID" value="GFG30326.1"/>
    <property type="molecule type" value="Genomic_DNA"/>
</dbReference>
<dbReference type="PROSITE" id="PS50003">
    <property type="entry name" value="PH_DOMAIN"/>
    <property type="match status" value="1"/>
</dbReference>
<dbReference type="InterPro" id="IPR001849">
    <property type="entry name" value="PH_domain"/>
</dbReference>
<reference evidence="3" key="1">
    <citation type="submission" date="2020-01" db="EMBL/GenBank/DDBJ databases">
        <title>Draft genome sequence of the Termite Coptotermes fromosanus.</title>
        <authorList>
            <person name="Itakura S."/>
            <person name="Yosikawa Y."/>
            <person name="Umezawa K."/>
        </authorList>
    </citation>
    <scope>NUCLEOTIDE SEQUENCE [LARGE SCALE GENOMIC DNA]</scope>
</reference>
<feature type="domain" description="PH" evidence="1">
    <location>
        <begin position="1"/>
        <end position="105"/>
    </location>
</feature>
<protein>
    <recommendedName>
        <fullName evidence="1">PH domain-containing protein</fullName>
    </recommendedName>
</protein>
<comment type="caution">
    <text evidence="2">The sequence shown here is derived from an EMBL/GenBank/DDBJ whole genome shotgun (WGS) entry which is preliminary data.</text>
</comment>
<accession>A0A6L2PD45</accession>
<keyword evidence="3" id="KW-1185">Reference proteome</keyword>
<proteinExistence type="predicted"/>
<sequence length="204" mass="23328">MRFNDKELTTIGLGDAELEGRLNHRRPPGGNFSQKDAYPLKTSIDKFPAGVFILENSHIQYEVCTGVPFAFSVTFRDEPDHKHLFSGRSEDCVHQWVTAMKQATYGYWRSQLTILQTKISIKTGKDPLLMYPHNQGIVRDFQSHQAHKSIGARSSSFQCHLQQEVEKKTFQSHLNKEEDNLCQSHMQQKEKGVPLSLEGNLIEL</sequence>
<dbReference type="OrthoDB" id="10055808at2759"/>
<dbReference type="SUPFAM" id="SSF50729">
    <property type="entry name" value="PH domain-like"/>
    <property type="match status" value="1"/>
</dbReference>
<evidence type="ECO:0000313" key="2">
    <source>
        <dbReference type="EMBL" id="GFG30326.1"/>
    </source>
</evidence>
<name>A0A6L2PD45_COPFO</name>
<evidence type="ECO:0000313" key="3">
    <source>
        <dbReference type="Proteomes" id="UP000502823"/>
    </source>
</evidence>
<dbReference type="InParanoid" id="A0A6L2PD45"/>